<dbReference type="InterPro" id="IPR002347">
    <property type="entry name" value="SDR_fam"/>
</dbReference>
<dbReference type="GO" id="GO:0016020">
    <property type="term" value="C:membrane"/>
    <property type="evidence" value="ECO:0007669"/>
    <property type="project" value="TreeGrafter"/>
</dbReference>
<reference evidence="5 6" key="1">
    <citation type="submission" date="2019-03" db="EMBL/GenBank/DDBJ databases">
        <title>Above-ground endophytic microbial communities from plants in different locations in the United States.</title>
        <authorList>
            <person name="Frank C."/>
        </authorList>
    </citation>
    <scope>NUCLEOTIDE SEQUENCE [LARGE SCALE GENOMIC DNA]</scope>
    <source>
        <strain evidence="5 6">LP_13_YM</strain>
    </source>
</reference>
<evidence type="ECO:0000256" key="1">
    <source>
        <dbReference type="ARBA" id="ARBA00006484"/>
    </source>
</evidence>
<proteinExistence type="inferred from homology"/>
<evidence type="ECO:0000313" key="6">
    <source>
        <dbReference type="Proteomes" id="UP000295645"/>
    </source>
</evidence>
<dbReference type="PANTHER" id="PTHR43490:SF99">
    <property type="entry name" value="SHORT-CHAIN DEHYDROGENASE_REDUCTASE"/>
    <property type="match status" value="1"/>
</dbReference>
<dbReference type="SUPFAM" id="SSF51735">
    <property type="entry name" value="NAD(P)-binding Rossmann-fold domains"/>
    <property type="match status" value="1"/>
</dbReference>
<dbReference type="InterPro" id="IPR036291">
    <property type="entry name" value="NAD(P)-bd_dom_sf"/>
</dbReference>
<dbReference type="PRINTS" id="PR00081">
    <property type="entry name" value="GDHRDH"/>
</dbReference>
<gene>
    <name evidence="5" type="ORF">EC912_102838</name>
</gene>
<dbReference type="PANTHER" id="PTHR43490">
    <property type="entry name" value="(+)-NEOMENTHOL DEHYDROGENASE"/>
    <property type="match status" value="1"/>
</dbReference>
<dbReference type="RefSeq" id="WP_243649193.1">
    <property type="nucleotide sequence ID" value="NZ_SMCS01000002.1"/>
</dbReference>
<dbReference type="Proteomes" id="UP000295645">
    <property type="component" value="Unassembled WGS sequence"/>
</dbReference>
<keyword evidence="2" id="KW-0521">NADP</keyword>
<keyword evidence="6" id="KW-1185">Reference proteome</keyword>
<dbReference type="PRINTS" id="PR00080">
    <property type="entry name" value="SDRFAMILY"/>
</dbReference>
<name>A0A4R3YU36_9GAMM</name>
<comment type="caution">
    <text evidence="5">The sequence shown here is derived from an EMBL/GenBank/DDBJ whole genome shotgun (WGS) entry which is preliminary data.</text>
</comment>
<evidence type="ECO:0000256" key="4">
    <source>
        <dbReference type="RuleBase" id="RU000363"/>
    </source>
</evidence>
<accession>A0A4R3YU36</accession>
<dbReference type="EMBL" id="SMCS01000002">
    <property type="protein sequence ID" value="TCV96487.1"/>
    <property type="molecule type" value="Genomic_DNA"/>
</dbReference>
<sequence length="259" mass="27794">MSTRSADVRPFPAMRMRTRAVAVEPPLAQRIALVTGANRGLGREISRQLAALGVTVVMGSRDLALGERAARLVREEGGDVLPLRLDITAQRDIDEAVATIGARYGRLDILINNAGGYYNYGERASTVDIDEVRAALDTNLLGAWRLCEAAAPLMRRHGYGRIVNVSSGCASDMECGDMCPAYRVSKAALNVYTRILAEELSGSGIVVNAVCPGWTATDMGGSGGRPVRASADGVVWAATLPDREAANGAFFRDRERIKW</sequence>
<evidence type="ECO:0000256" key="2">
    <source>
        <dbReference type="ARBA" id="ARBA00022857"/>
    </source>
</evidence>
<dbReference type="AlphaFoldDB" id="A0A4R3YU36"/>
<keyword evidence="3" id="KW-0560">Oxidoreductase</keyword>
<dbReference type="GO" id="GO:0016491">
    <property type="term" value="F:oxidoreductase activity"/>
    <property type="evidence" value="ECO:0007669"/>
    <property type="project" value="UniProtKB-KW"/>
</dbReference>
<comment type="similarity">
    <text evidence="1 4">Belongs to the short-chain dehydrogenases/reductases (SDR) family.</text>
</comment>
<protein>
    <submittedName>
        <fullName evidence="5">Short-subunit dehydrogenase</fullName>
    </submittedName>
</protein>
<dbReference type="Gene3D" id="3.40.50.720">
    <property type="entry name" value="NAD(P)-binding Rossmann-like Domain"/>
    <property type="match status" value="1"/>
</dbReference>
<evidence type="ECO:0000256" key="3">
    <source>
        <dbReference type="ARBA" id="ARBA00023002"/>
    </source>
</evidence>
<dbReference type="Pfam" id="PF00106">
    <property type="entry name" value="adh_short"/>
    <property type="match status" value="1"/>
</dbReference>
<organism evidence="5 6">
    <name type="scientific">Luteibacter rhizovicinus</name>
    <dbReference type="NCBI Taxonomy" id="242606"/>
    <lineage>
        <taxon>Bacteria</taxon>
        <taxon>Pseudomonadati</taxon>
        <taxon>Pseudomonadota</taxon>
        <taxon>Gammaproteobacteria</taxon>
        <taxon>Lysobacterales</taxon>
        <taxon>Rhodanobacteraceae</taxon>
        <taxon>Luteibacter</taxon>
    </lineage>
</organism>
<evidence type="ECO:0000313" key="5">
    <source>
        <dbReference type="EMBL" id="TCV96487.1"/>
    </source>
</evidence>